<name>A0A151GWV6_DRECN</name>
<dbReference type="InterPro" id="IPR002182">
    <property type="entry name" value="NB-ARC"/>
</dbReference>
<comment type="caution">
    <text evidence="4">The sequence shown here is derived from an EMBL/GenBank/DDBJ whole genome shotgun (WGS) entry which is preliminary data.</text>
</comment>
<gene>
    <name evidence="4" type="ORF">DCS_02693</name>
</gene>
<protein>
    <recommendedName>
        <fullName evidence="3">NB-ARC domain-containing protein</fullName>
    </recommendedName>
</protein>
<feature type="compositionally biased region" description="Basic and acidic residues" evidence="1">
    <location>
        <begin position="1244"/>
        <end position="1260"/>
    </location>
</feature>
<dbReference type="Pfam" id="PF00931">
    <property type="entry name" value="NB-ARC"/>
    <property type="match status" value="1"/>
</dbReference>
<dbReference type="GO" id="GO:0009116">
    <property type="term" value="P:nucleoside metabolic process"/>
    <property type="evidence" value="ECO:0007669"/>
    <property type="project" value="InterPro"/>
</dbReference>
<dbReference type="Gene3D" id="3.40.50.300">
    <property type="entry name" value="P-loop containing nucleotide triphosphate hydrolases"/>
    <property type="match status" value="1"/>
</dbReference>
<feature type="transmembrane region" description="Helical" evidence="2">
    <location>
        <begin position="1840"/>
        <end position="1859"/>
    </location>
</feature>
<evidence type="ECO:0000313" key="4">
    <source>
        <dbReference type="EMBL" id="KYK61551.1"/>
    </source>
</evidence>
<evidence type="ECO:0000256" key="2">
    <source>
        <dbReference type="SAM" id="Phobius"/>
    </source>
</evidence>
<dbReference type="PANTHER" id="PTHR46082:SF11">
    <property type="entry name" value="AAA+ ATPASE DOMAIN-CONTAINING PROTEIN-RELATED"/>
    <property type="match status" value="1"/>
</dbReference>
<proteinExistence type="predicted"/>
<feature type="domain" description="NB-ARC" evidence="3">
    <location>
        <begin position="351"/>
        <end position="461"/>
    </location>
</feature>
<dbReference type="Gene3D" id="1.25.40.10">
    <property type="entry name" value="Tetratricopeptide repeat domain"/>
    <property type="match status" value="2"/>
</dbReference>
<feature type="region of interest" description="Disordered" evidence="1">
    <location>
        <begin position="1227"/>
        <end position="1278"/>
    </location>
</feature>
<dbReference type="Proteomes" id="UP000076580">
    <property type="component" value="Chromosome 01"/>
</dbReference>
<dbReference type="EMBL" id="LAYC01000001">
    <property type="protein sequence ID" value="KYK61551.1"/>
    <property type="molecule type" value="Genomic_DNA"/>
</dbReference>
<reference evidence="4 5" key="1">
    <citation type="journal article" date="2016" name="Sci. Rep.">
        <title>Insights into Adaptations to a Near-Obligate Nematode Endoparasitic Lifestyle from the Finished Genome of Drechmeria coniospora.</title>
        <authorList>
            <person name="Zhang L."/>
            <person name="Zhou Z."/>
            <person name="Guo Q."/>
            <person name="Fokkens L."/>
            <person name="Miskei M."/>
            <person name="Pocsi I."/>
            <person name="Zhang W."/>
            <person name="Chen M."/>
            <person name="Wang L."/>
            <person name="Sun Y."/>
            <person name="Donzelli B.G."/>
            <person name="Gibson D.M."/>
            <person name="Nelson D.R."/>
            <person name="Luo J.G."/>
            <person name="Rep M."/>
            <person name="Liu H."/>
            <person name="Yang S."/>
            <person name="Wang J."/>
            <person name="Krasnoff S.B."/>
            <person name="Xu Y."/>
            <person name="Molnar I."/>
            <person name="Lin M."/>
        </authorList>
    </citation>
    <scope>NUCLEOTIDE SEQUENCE [LARGE SCALE GENOMIC DNA]</scope>
    <source>
        <strain evidence="4 5">ARSEF 6962</strain>
    </source>
</reference>
<feature type="region of interest" description="Disordered" evidence="1">
    <location>
        <begin position="1171"/>
        <end position="1206"/>
    </location>
</feature>
<keyword evidence="5" id="KW-1185">Reference proteome</keyword>
<dbReference type="GO" id="GO:0043531">
    <property type="term" value="F:ADP binding"/>
    <property type="evidence" value="ECO:0007669"/>
    <property type="project" value="InterPro"/>
</dbReference>
<keyword evidence="2" id="KW-0812">Transmembrane</keyword>
<dbReference type="InterPro" id="IPR027417">
    <property type="entry name" value="P-loop_NTPase"/>
</dbReference>
<sequence length="1871" mass="208372">MAATAVGAVPRPKSCRDFKTAIFCARVAEFEAVRVLFDIFWDNDFLTARGEEDMNIYSFGAVGSHKVVLVRMQESDGLGKATAEGLSYCRSTFPNIALAVVIDHDAAVPFQLFRPGGKRSILDGIVFSLGFFQQNPTQEHLPQRHLPQQWIDTPKNLPRGTLHSLSESQHDNVVGRLPIFSFLARNRFHAALPEYLDDLRKKAQSRAHAQAPGHDEIPDIHLASIASLDSDLDATEHGIFLPSDTENLGLAALPCIFVSSACGHGQVHTSHPSRMPNAATTTAACVMSLVRDMEHLSSRGHTHTSASEPATQTIRQPVTFGANVGRQKMPPRVHFLVPYPKPGSFIGRDSILQKLEETLQTAPSQPRIALLGVGGIGKTHIALAYAHQFSGRYPDRSVFWVHATSEDSFHQAYASIAQDCQMPGYDDPDADVLSLVKSSLESRNNGSWLLIIDDVNDNYMLGSSQNEQEANPSAEKRDLASLVPGCPHGYVLVTTRNTGAAVMLAQGGPVVEVGQMQEQESEELIRAGLDGVDVTAEDVGLLSTRLAHFPLALAQAVAYIKTNIVSIGRYLQLLDESHVRMPSVLSNHPGNLGRVLGARSSLPHELLHQDYIPLILLLHYKERRRGQPGASVARCKDPSEDAQLQEALSLLKDFVFLWEENQDSLAMHSLVQSATRDMLQTKGLTSHFAGEAMLAISELYPYGTYESRKVCGAYLPHVHAVLRYDLAGTKVERIAKASLLHNAAGYLVYRGQWNVAEEFQRQAVEMKEKLFGKNHASTLSSMANLASTYDFNGRWNDAEALQADVLGRRKQALGGDHPHTLASMVSMASTYNHQGRWTDSEALLTKVLELRMNRLGAEHADTLASMASLASTYNLQGRWKEAESLQEQVLRTRRRLLGEEHPLTLASKAGLAAIYDNQGRWEAAERLQTEVLETRKSVLGERHPETLACIASLASTYSKQGLWIDSGALQAYVLEKRTAALGEDHPSTLISMMKLASVYSQQGRGKQAEDLQSQVLLRRRRMFGEEHPDTLGSMGSLAGTYVRQGRLQEAEGLQMDVVKLLKRNIGEEHPSTLASIANLAWTYSEQGRWKEAETLQGQVLEARGRVLGDDHPDTLASSASLASTFCLSGQLTEAEKLQVRVVQIASRVLGTKHPFTLASIYDLESIHNKQGRQEMAETSQTQVPFAGRRLTFKGGHSSSAKSDGLFRRYEGDSGYASGSRVATLRLSTTGTGPVHGENASPDATTEHGQEASRRGEEEAKSVASDEGDIGSQTSEGTTYEDLTGKALIRVFLAEEPRFRLLCENAMSNMSRQRFVENMRRLLKSLHKGLLSEAKSEAERAVAALLCSRRGRLRISQQLVEHIEQEKDELVTHDRLDLHASLQERCDVENWLAHASETTFAEQNTADDCWGSEESASGDELEGDEFPHTSELRRFLRNSQSFQEVLGDFLSMFLPADVGDVLLSIPKGNVWLSREQPRSMINRMKVWVEDKTQVTWNWWPLEPSKRELRKGECRIFWQCTCGTQQWDEVSLDQHEFVEKFLAVWDDKPTSPHWCRKTGFRVPLFARWWSALLRRRPTAPTSSAAQKYTPSDLPAPASSGSINVPFTTSGRHCIGTGTVRSHTRADAAVGFQASSTMQPPGRSQSFILFGVQGPRRTLTPAQILVTSRSTDSSVFQDLRACYRTHRGWLRYWFSIWTLDHCTITKFNRLTPDRMVPEYKDLPRHTEYEYSPRAGSADARNPPLRSHLFDALFYTCQSPCNWKHFHDCIPPPKRSIYLERIPKRTTSFEADDTSSIWGFEAVFSPSFARTVLYHIIIILAPFVFSLVWLRFHPEDLQNAYTPASIVVAGVSLFWSMNTAWISRGQDRDPERKPM</sequence>
<dbReference type="Pfam" id="PF13424">
    <property type="entry name" value="TPR_12"/>
    <property type="match status" value="4"/>
</dbReference>
<accession>A0A151GWV6</accession>
<keyword evidence="2" id="KW-0472">Membrane</keyword>
<dbReference type="InterPro" id="IPR035994">
    <property type="entry name" value="Nucleoside_phosphorylase_sf"/>
</dbReference>
<keyword evidence="2" id="KW-1133">Transmembrane helix</keyword>
<dbReference type="SUPFAM" id="SSF52540">
    <property type="entry name" value="P-loop containing nucleoside triphosphate hydrolases"/>
    <property type="match status" value="1"/>
</dbReference>
<dbReference type="Pfam" id="PF13374">
    <property type="entry name" value="TPR_10"/>
    <property type="match status" value="3"/>
</dbReference>
<feature type="transmembrane region" description="Helical" evidence="2">
    <location>
        <begin position="1808"/>
        <end position="1828"/>
    </location>
</feature>
<dbReference type="Gene3D" id="3.40.50.1580">
    <property type="entry name" value="Nucleoside phosphorylase domain"/>
    <property type="match status" value="1"/>
</dbReference>
<dbReference type="GeneID" id="63715336"/>
<dbReference type="PANTHER" id="PTHR46082">
    <property type="entry name" value="ATP/GTP-BINDING PROTEIN-RELATED"/>
    <property type="match status" value="1"/>
</dbReference>
<evidence type="ECO:0000313" key="5">
    <source>
        <dbReference type="Proteomes" id="UP000076580"/>
    </source>
</evidence>
<organism evidence="4 5">
    <name type="scientific">Drechmeria coniospora</name>
    <name type="common">Nematophagous fungus</name>
    <name type="synonym">Meria coniospora</name>
    <dbReference type="NCBI Taxonomy" id="98403"/>
    <lineage>
        <taxon>Eukaryota</taxon>
        <taxon>Fungi</taxon>
        <taxon>Dikarya</taxon>
        <taxon>Ascomycota</taxon>
        <taxon>Pezizomycotina</taxon>
        <taxon>Sordariomycetes</taxon>
        <taxon>Hypocreomycetidae</taxon>
        <taxon>Hypocreales</taxon>
        <taxon>Ophiocordycipitaceae</taxon>
        <taxon>Drechmeria</taxon>
    </lineage>
</organism>
<dbReference type="SUPFAM" id="SSF48452">
    <property type="entry name" value="TPR-like"/>
    <property type="match status" value="4"/>
</dbReference>
<dbReference type="InParanoid" id="A0A151GWV6"/>
<evidence type="ECO:0000259" key="3">
    <source>
        <dbReference type="Pfam" id="PF00931"/>
    </source>
</evidence>
<dbReference type="InterPro" id="IPR053137">
    <property type="entry name" value="NLR-like"/>
</dbReference>
<dbReference type="STRING" id="98403.A0A151GWV6"/>
<dbReference type="RefSeq" id="XP_040660903.1">
    <property type="nucleotide sequence ID" value="XM_040800020.1"/>
</dbReference>
<evidence type="ECO:0000256" key="1">
    <source>
        <dbReference type="SAM" id="MobiDB-lite"/>
    </source>
</evidence>
<dbReference type="InterPro" id="IPR011990">
    <property type="entry name" value="TPR-like_helical_dom_sf"/>
</dbReference>
<dbReference type="GO" id="GO:0003824">
    <property type="term" value="F:catalytic activity"/>
    <property type="evidence" value="ECO:0007669"/>
    <property type="project" value="InterPro"/>
</dbReference>